<proteinExistence type="predicted"/>
<name>A0A1W7D434_9ACTN</name>
<sequence>MSTGWATAPGTDEARRLLVPLAAAAPGASAVAVGAHRGGRRLLAATGTTEHGGGRAAGEHTPFEIGSVTKTFTALLLADLAAAGVVAYDDPVERHLPPGTAPRPRGGGRVTLLHLATHTSGLRRLPPGLLRSAAPRWYSNPYERFDPGDLLAATPRARPFARPGERVRYSNFGVALLGHALAGAAGTDYESLLAERVLRPLGLADTGPGDAPGRATGYWHRRARPDWRIPGLAAAGALRSTADDLLRYLEAHLAPGAAAPHDGALRTALTEVTRARLADPPGGDRICLVWNARLRPGHELYFHSGGTRGCTVFTGFSPQRGVAFTALANTSPTVRGAFVRRAYLTLRALATAPG</sequence>
<keyword evidence="3" id="KW-1185">Reference proteome</keyword>
<dbReference type="InterPro" id="IPR001466">
    <property type="entry name" value="Beta-lactam-related"/>
</dbReference>
<protein>
    <submittedName>
        <fullName evidence="2">Penicillin-binding protein</fullName>
    </submittedName>
</protein>
<evidence type="ECO:0000313" key="3">
    <source>
        <dbReference type="Proteomes" id="UP000194218"/>
    </source>
</evidence>
<gene>
    <name evidence="2" type="ORF">CAG99_26240</name>
</gene>
<dbReference type="Gene3D" id="3.40.710.10">
    <property type="entry name" value="DD-peptidase/beta-lactamase superfamily"/>
    <property type="match status" value="1"/>
</dbReference>
<dbReference type="Proteomes" id="UP000194218">
    <property type="component" value="Chromosome"/>
</dbReference>
<dbReference type="InterPro" id="IPR012338">
    <property type="entry name" value="Beta-lactam/transpept-like"/>
</dbReference>
<dbReference type="KEGG" id="smao:CAG99_26240"/>
<reference evidence="2 3" key="1">
    <citation type="submission" date="2017-05" db="EMBL/GenBank/DDBJ databases">
        <title>Complete genome sequence of Streptomyces sp. SCSIO 03032 revealed the diverse biosynthetic pathways for its bioactive secondary metabolites.</title>
        <authorList>
            <person name="Ma L."/>
            <person name="Zhu Y."/>
            <person name="Zhang W."/>
            <person name="Zhang G."/>
            <person name="Tian X."/>
            <person name="Zhang S."/>
            <person name="Zhang C."/>
        </authorList>
    </citation>
    <scope>NUCLEOTIDE SEQUENCE [LARGE SCALE GENOMIC DNA]</scope>
    <source>
        <strain evidence="2 3">SCSIO 03032</strain>
    </source>
</reference>
<dbReference type="AlphaFoldDB" id="A0A1W7D434"/>
<evidence type="ECO:0000259" key="1">
    <source>
        <dbReference type="Pfam" id="PF00144"/>
    </source>
</evidence>
<evidence type="ECO:0000313" key="2">
    <source>
        <dbReference type="EMBL" id="ARQ71863.1"/>
    </source>
</evidence>
<dbReference type="PANTHER" id="PTHR46825:SF7">
    <property type="entry name" value="D-ALANYL-D-ALANINE CARBOXYPEPTIDASE"/>
    <property type="match status" value="1"/>
</dbReference>
<feature type="domain" description="Beta-lactamase-related" evidence="1">
    <location>
        <begin position="25"/>
        <end position="343"/>
    </location>
</feature>
<accession>A0A1W7D434</accession>
<organism evidence="2 3">
    <name type="scientific">Streptomyces marincola</name>
    <dbReference type="NCBI Taxonomy" id="2878388"/>
    <lineage>
        <taxon>Bacteria</taxon>
        <taxon>Bacillati</taxon>
        <taxon>Actinomycetota</taxon>
        <taxon>Actinomycetes</taxon>
        <taxon>Kitasatosporales</taxon>
        <taxon>Streptomycetaceae</taxon>
        <taxon>Streptomyces</taxon>
    </lineage>
</organism>
<dbReference type="EMBL" id="CP021121">
    <property type="protein sequence ID" value="ARQ71863.1"/>
    <property type="molecule type" value="Genomic_DNA"/>
</dbReference>
<dbReference type="Pfam" id="PF00144">
    <property type="entry name" value="Beta-lactamase"/>
    <property type="match status" value="1"/>
</dbReference>
<dbReference type="SUPFAM" id="SSF56601">
    <property type="entry name" value="beta-lactamase/transpeptidase-like"/>
    <property type="match status" value="1"/>
</dbReference>
<dbReference type="PANTHER" id="PTHR46825">
    <property type="entry name" value="D-ALANYL-D-ALANINE-CARBOXYPEPTIDASE/ENDOPEPTIDASE AMPH"/>
    <property type="match status" value="1"/>
</dbReference>
<dbReference type="InterPro" id="IPR050491">
    <property type="entry name" value="AmpC-like"/>
</dbReference>
<dbReference type="OrthoDB" id="3171327at2"/>
<dbReference type="RefSeq" id="WP_086161699.1">
    <property type="nucleotide sequence ID" value="NZ_CP021121.1"/>
</dbReference>